<evidence type="ECO:0000256" key="3">
    <source>
        <dbReference type="SAM" id="SignalP"/>
    </source>
</evidence>
<comment type="similarity">
    <text evidence="1">Belongs to the bacterial ribosomal protein bL21 family.</text>
</comment>
<feature type="signal peptide" evidence="3">
    <location>
        <begin position="1"/>
        <end position="17"/>
    </location>
</feature>
<protein>
    <recommendedName>
        <fullName evidence="2">Large ribosomal subunit protein bL21m</fullName>
    </recommendedName>
</protein>
<dbReference type="GO" id="GO:0003735">
    <property type="term" value="F:structural constituent of ribosome"/>
    <property type="evidence" value="ECO:0007669"/>
    <property type="project" value="TreeGrafter"/>
</dbReference>
<accession>A0A0V0J9J1</accession>
<evidence type="ECO:0000256" key="1">
    <source>
        <dbReference type="ARBA" id="ARBA00008563"/>
    </source>
</evidence>
<gene>
    <name evidence="4" type="primary">RM21</name>
    <name evidence="4" type="ORF">TR133068</name>
</gene>
<organism evidence="4">
    <name type="scientific">Schistocephalus solidus</name>
    <name type="common">Tapeworm</name>
    <dbReference type="NCBI Taxonomy" id="70667"/>
    <lineage>
        <taxon>Eukaryota</taxon>
        <taxon>Metazoa</taxon>
        <taxon>Spiralia</taxon>
        <taxon>Lophotrochozoa</taxon>
        <taxon>Platyhelminthes</taxon>
        <taxon>Cestoda</taxon>
        <taxon>Eucestoda</taxon>
        <taxon>Diphyllobothriidea</taxon>
        <taxon>Diphyllobothriidae</taxon>
        <taxon>Schistocephalus</taxon>
    </lineage>
</organism>
<keyword evidence="4" id="KW-0687">Ribonucleoprotein</keyword>
<dbReference type="Pfam" id="PF00829">
    <property type="entry name" value="Ribosomal_L21p"/>
    <property type="match status" value="1"/>
</dbReference>
<name>A0A0V0J9J1_SCHSO</name>
<keyword evidence="4" id="KW-0689">Ribosomal protein</keyword>
<dbReference type="InterPro" id="IPR036164">
    <property type="entry name" value="bL21-like_sf"/>
</dbReference>
<dbReference type="GO" id="GO:0005762">
    <property type="term" value="C:mitochondrial large ribosomal subunit"/>
    <property type="evidence" value="ECO:0007669"/>
    <property type="project" value="TreeGrafter"/>
</dbReference>
<dbReference type="PANTHER" id="PTHR21349:SF0">
    <property type="entry name" value="LARGE RIBOSOMAL SUBUNIT PROTEIN BL21M"/>
    <property type="match status" value="1"/>
</dbReference>
<reference evidence="4" key="1">
    <citation type="submission" date="2016-01" db="EMBL/GenBank/DDBJ databases">
        <title>Reference transcriptome for the parasite Schistocephalus solidus: insights into the molecular evolution of parasitism.</title>
        <authorList>
            <person name="Hebert F.O."/>
            <person name="Grambauer S."/>
            <person name="Barber I."/>
            <person name="Landry C.R."/>
            <person name="Aubin-Horth N."/>
        </authorList>
    </citation>
    <scope>NUCLEOTIDE SEQUENCE</scope>
</reference>
<evidence type="ECO:0000313" key="4">
    <source>
        <dbReference type="EMBL" id="JAP61991.1"/>
    </source>
</evidence>
<keyword evidence="3" id="KW-0732">Signal</keyword>
<sequence>FFEKWCVMALRLPLALGSNICLRINSFRLLPGSITFQKYSEGLHTSCSYFDWIRRNTPRKPTRHKIDRIYAPLEEEKIDIIPDAQANIPLSPADQNLYNDICEKVSACVKSNDSRLFAVVHVAGKQFKVTSEDLISLKTPLLGTQPGDVIRLEKVLLVGGSQFSLIGRPLLPRNRVSVYAMVVEKTLEHPHLWYQFHKRRRHRKMRIFQDNVVTLRIKDISLHEI</sequence>
<feature type="chain" id="PRO_5006866778" description="Large ribosomal subunit protein bL21m" evidence="3">
    <location>
        <begin position="18"/>
        <end position="225"/>
    </location>
</feature>
<feature type="non-terminal residue" evidence="4">
    <location>
        <position position="1"/>
    </location>
</feature>
<proteinExistence type="inferred from homology"/>
<dbReference type="AlphaFoldDB" id="A0A0V0J9J1"/>
<dbReference type="EMBL" id="GEEE01001234">
    <property type="protein sequence ID" value="JAP61991.1"/>
    <property type="molecule type" value="Transcribed_RNA"/>
</dbReference>
<dbReference type="InterPro" id="IPR028909">
    <property type="entry name" value="bL21-like"/>
</dbReference>
<dbReference type="PANTHER" id="PTHR21349">
    <property type="entry name" value="50S RIBOSOMAL PROTEIN L21"/>
    <property type="match status" value="1"/>
</dbReference>
<evidence type="ECO:0000256" key="2">
    <source>
        <dbReference type="ARBA" id="ARBA00044129"/>
    </source>
</evidence>
<dbReference type="SUPFAM" id="SSF141091">
    <property type="entry name" value="L21p-like"/>
    <property type="match status" value="1"/>
</dbReference>